<keyword evidence="6" id="KW-1185">Reference proteome</keyword>
<feature type="coiled-coil region" evidence="3">
    <location>
        <begin position="701"/>
        <end position="805"/>
    </location>
</feature>
<feature type="region of interest" description="Disordered" evidence="4">
    <location>
        <begin position="950"/>
        <end position="990"/>
    </location>
</feature>
<accession>A0A835M5H0</accession>
<protein>
    <recommendedName>
        <fullName evidence="7">Filament-like plant protein 4</fullName>
    </recommendedName>
</protein>
<evidence type="ECO:0000256" key="2">
    <source>
        <dbReference type="ARBA" id="ARBA00023054"/>
    </source>
</evidence>
<evidence type="ECO:0000313" key="6">
    <source>
        <dbReference type="Proteomes" id="UP000631114"/>
    </source>
</evidence>
<comment type="caution">
    <text evidence="5">The sequence shown here is derived from an EMBL/GenBank/DDBJ whole genome shotgun (WGS) entry which is preliminary data.</text>
</comment>
<dbReference type="Pfam" id="PF05911">
    <property type="entry name" value="FPP"/>
    <property type="match status" value="1"/>
</dbReference>
<feature type="compositionally biased region" description="Polar residues" evidence="4">
    <location>
        <begin position="33"/>
        <end position="44"/>
    </location>
</feature>
<feature type="compositionally biased region" description="Polar residues" evidence="4">
    <location>
        <begin position="338"/>
        <end position="348"/>
    </location>
</feature>
<feature type="compositionally biased region" description="Polar residues" evidence="4">
    <location>
        <begin position="320"/>
        <end position="330"/>
    </location>
</feature>
<comment type="similarity">
    <text evidence="1">Belongs to the FPP family.</text>
</comment>
<dbReference type="Proteomes" id="UP000631114">
    <property type="component" value="Unassembled WGS sequence"/>
</dbReference>
<dbReference type="InterPro" id="IPR008587">
    <property type="entry name" value="FPP_plant"/>
</dbReference>
<organism evidence="5 6">
    <name type="scientific">Coptis chinensis</name>
    <dbReference type="NCBI Taxonomy" id="261450"/>
    <lineage>
        <taxon>Eukaryota</taxon>
        <taxon>Viridiplantae</taxon>
        <taxon>Streptophyta</taxon>
        <taxon>Embryophyta</taxon>
        <taxon>Tracheophyta</taxon>
        <taxon>Spermatophyta</taxon>
        <taxon>Magnoliopsida</taxon>
        <taxon>Ranunculales</taxon>
        <taxon>Ranunculaceae</taxon>
        <taxon>Coptidoideae</taxon>
        <taxon>Coptis</taxon>
    </lineage>
</organism>
<sequence length="990" mass="110134">MYSGTYIQMDRRWWKKKSSDKTAEKAVSAADSAGTSLASVGSQGDQEKPKKPSYVQVSVETYAHLTGLENEIKTLNDHVKTLNEEVDILNEKLSSAHSEIDAKETVVKQHTKVAEEAVSGWEKAEAEALALKHQLEAVTLLKLTAEDRASHLDGALKECMKQILSKELDIRNEEKNMSMRSAEVANKQHLEGVKKIAKLEAECQRLRGLVRKKLPGPAALAQMKLEVESLGRDYGETRMRRSPVQSPSQHLAPPPEFSLENVQKFHKENEFLMGRCLAMEEEMKMLKEALAKRNSELQASRNMCAKTMSKLRSLEAQLQSVDQQRSSSRLNVEMPVENESNPPSSMSLSEDGMDEEGSCTESWATTLVSELSQFKKGRNNGKPVKAENMNQLELMDDFLEMERLACSTEPNGPAIVSDSPSDKKTENEDHCSMAVLAKTGDVVPERQPETVSSSMIFSREEQPSAMTESDADKVSLTTLRSRISMIFRSEEKDADMRRILNDIKCVMQDMQDALPQNSANCILEDTHSSSVSGNQVSIQHNEERRNGGSPINLIIDQELTRAIYQIHDFVVSMGKEAMTVHDIASGVHDIIRKSEEFSDSVNNVLCSKISLGDFILNLSNVLAKASDLSINLFGSKSSEVENISSDCVDKVTLLEKKVVQDDSFREKFPNGCAHISHSTSDPEVLREGSLSPGSDLKFVSCKCSLEELEHLKTEKDNMEMELSRCTQNLEQSECQLQETQQLLTELKLQLVSSQKSNCLAETQLKCMAESYNTLETRAQELGAEVSSLRAKVEALDVELQKEKQNHQDAWATCKELEEQLQRSESCSVCALSSTAETDEKSQKEKEIAAATEKLAECQETIFLLGRQLKALGPSEHTESPHHERQQALEDFMEGKRSPSRLNPLYSPQDSDNSDMETIFSSIAARVGSESPSEVLNSSIIPSDADLELIMRSPVSSKRPKHRPTKSSSSSSSATTPEKQSRGISRFFSSK</sequence>
<dbReference type="PANTHER" id="PTHR31580">
    <property type="entry name" value="FILAMENT-LIKE PLANT PROTEIN 4"/>
    <property type="match status" value="1"/>
</dbReference>
<dbReference type="PANTHER" id="PTHR31580:SF4">
    <property type="entry name" value="FILAMENT-LIKE PLANT PROTEIN 6"/>
    <property type="match status" value="1"/>
</dbReference>
<gene>
    <name evidence="5" type="ORF">IFM89_032411</name>
</gene>
<feature type="compositionally biased region" description="Low complexity" evidence="4">
    <location>
        <begin position="965"/>
        <end position="976"/>
    </location>
</feature>
<feature type="region of interest" description="Disordered" evidence="4">
    <location>
        <begin position="320"/>
        <end position="357"/>
    </location>
</feature>
<proteinExistence type="inferred from homology"/>
<dbReference type="AlphaFoldDB" id="A0A835M5H0"/>
<evidence type="ECO:0000256" key="4">
    <source>
        <dbReference type="SAM" id="MobiDB-lite"/>
    </source>
</evidence>
<feature type="region of interest" description="Disordered" evidence="4">
    <location>
        <begin position="25"/>
        <end position="53"/>
    </location>
</feature>
<name>A0A835M5H0_9MAGN</name>
<feature type="region of interest" description="Disordered" evidence="4">
    <location>
        <begin position="892"/>
        <end position="914"/>
    </location>
</feature>
<keyword evidence="2 3" id="KW-0175">Coiled coil</keyword>
<feature type="coiled-coil region" evidence="3">
    <location>
        <begin position="65"/>
        <end position="99"/>
    </location>
</feature>
<evidence type="ECO:0000256" key="3">
    <source>
        <dbReference type="SAM" id="Coils"/>
    </source>
</evidence>
<feature type="region of interest" description="Disordered" evidence="4">
    <location>
        <begin position="445"/>
        <end position="473"/>
    </location>
</feature>
<evidence type="ECO:0008006" key="7">
    <source>
        <dbReference type="Google" id="ProtNLM"/>
    </source>
</evidence>
<evidence type="ECO:0000256" key="1">
    <source>
        <dbReference type="ARBA" id="ARBA00005921"/>
    </source>
</evidence>
<reference evidence="5 6" key="1">
    <citation type="submission" date="2020-10" db="EMBL/GenBank/DDBJ databases">
        <title>The Coptis chinensis genome and diversification of protoberbering-type alkaloids.</title>
        <authorList>
            <person name="Wang B."/>
            <person name="Shu S."/>
            <person name="Song C."/>
            <person name="Liu Y."/>
        </authorList>
    </citation>
    <scope>NUCLEOTIDE SEQUENCE [LARGE SCALE GENOMIC DNA]</scope>
    <source>
        <strain evidence="5">HL-2020</strain>
        <tissue evidence="5">Leaf</tissue>
    </source>
</reference>
<dbReference type="OrthoDB" id="1926355at2759"/>
<dbReference type="EMBL" id="JADFTS010000004">
    <property type="protein sequence ID" value="KAF9611441.1"/>
    <property type="molecule type" value="Genomic_DNA"/>
</dbReference>
<evidence type="ECO:0000313" key="5">
    <source>
        <dbReference type="EMBL" id="KAF9611441.1"/>
    </source>
</evidence>